<dbReference type="RefSeq" id="WP_184475248.1">
    <property type="nucleotide sequence ID" value="NZ_JACHOV010000006.1"/>
</dbReference>
<dbReference type="SMART" id="SM00346">
    <property type="entry name" value="HTH_ICLR"/>
    <property type="match status" value="1"/>
</dbReference>
<dbReference type="Pfam" id="PF01614">
    <property type="entry name" value="IclR_C"/>
    <property type="match status" value="1"/>
</dbReference>
<gene>
    <name evidence="6" type="ORF">HNQ99_001737</name>
</gene>
<keyword evidence="1" id="KW-0805">Transcription regulation</keyword>
<dbReference type="PROSITE" id="PS51078">
    <property type="entry name" value="ICLR_ED"/>
    <property type="match status" value="1"/>
</dbReference>
<dbReference type="EMBL" id="JACHOV010000006">
    <property type="protein sequence ID" value="MBB4641428.1"/>
    <property type="molecule type" value="Genomic_DNA"/>
</dbReference>
<dbReference type="PANTHER" id="PTHR30136">
    <property type="entry name" value="HELIX-TURN-HELIX TRANSCRIPTIONAL REGULATOR, ICLR FAMILY"/>
    <property type="match status" value="1"/>
</dbReference>
<evidence type="ECO:0000259" key="5">
    <source>
        <dbReference type="PROSITE" id="PS51078"/>
    </source>
</evidence>
<dbReference type="PANTHER" id="PTHR30136:SF24">
    <property type="entry name" value="HTH-TYPE TRANSCRIPTIONAL REPRESSOR ALLR"/>
    <property type="match status" value="1"/>
</dbReference>
<keyword evidence="2 6" id="KW-0238">DNA-binding</keyword>
<evidence type="ECO:0000313" key="7">
    <source>
        <dbReference type="Proteomes" id="UP000575068"/>
    </source>
</evidence>
<dbReference type="GO" id="GO:0003700">
    <property type="term" value="F:DNA-binding transcription factor activity"/>
    <property type="evidence" value="ECO:0007669"/>
    <property type="project" value="TreeGrafter"/>
</dbReference>
<organism evidence="6 7">
    <name type="scientific">Rhizorhapis suberifaciens</name>
    <name type="common">corky root of lettuce</name>
    <dbReference type="NCBI Taxonomy" id="13656"/>
    <lineage>
        <taxon>Bacteria</taxon>
        <taxon>Pseudomonadati</taxon>
        <taxon>Pseudomonadota</taxon>
        <taxon>Alphaproteobacteria</taxon>
        <taxon>Sphingomonadales</taxon>
        <taxon>Sphingomonadaceae</taxon>
        <taxon>Rhizorhapis</taxon>
    </lineage>
</organism>
<dbReference type="PROSITE" id="PS51077">
    <property type="entry name" value="HTH_ICLR"/>
    <property type="match status" value="1"/>
</dbReference>
<dbReference type="Gene3D" id="1.10.10.10">
    <property type="entry name" value="Winged helix-like DNA-binding domain superfamily/Winged helix DNA-binding domain"/>
    <property type="match status" value="1"/>
</dbReference>
<evidence type="ECO:0000256" key="3">
    <source>
        <dbReference type="ARBA" id="ARBA00023163"/>
    </source>
</evidence>
<sequence>MNRAPVSTLKKTVDPPKPTIVSSTCAILRLLAESSSALGVNAIARKLSMPPSSCFKILKQLQAQDFVDCDEMDKCYSLGTGVIPLGRRALDPVNSFSRLRYLLEDAAHRHSIAIGFWRLLPNRRMVLAGFVEDNRTMRIHMTVGQRLPRLVGGVGRAIAAELNLSKEEMQKEFDLLNWRTPLSFAEYEREVNFARQNGYAVDIGNFAHGVCTVATTISDDEGIVRFGISGIMFNGEYTDDMIARIGNALVELADAAKVHLGWLPGL</sequence>
<dbReference type="GO" id="GO:0003677">
    <property type="term" value="F:DNA binding"/>
    <property type="evidence" value="ECO:0007669"/>
    <property type="project" value="UniProtKB-KW"/>
</dbReference>
<dbReference type="InterPro" id="IPR029016">
    <property type="entry name" value="GAF-like_dom_sf"/>
</dbReference>
<dbReference type="Pfam" id="PF09339">
    <property type="entry name" value="HTH_IclR"/>
    <property type="match status" value="1"/>
</dbReference>
<dbReference type="SUPFAM" id="SSF55781">
    <property type="entry name" value="GAF domain-like"/>
    <property type="match status" value="1"/>
</dbReference>
<keyword evidence="7" id="KW-1185">Reference proteome</keyword>
<dbReference type="InterPro" id="IPR050707">
    <property type="entry name" value="HTH_MetabolicPath_Reg"/>
</dbReference>
<reference evidence="6 7" key="1">
    <citation type="submission" date="2020-08" db="EMBL/GenBank/DDBJ databases">
        <title>Genomic Encyclopedia of Type Strains, Phase IV (KMG-IV): sequencing the most valuable type-strain genomes for metagenomic binning, comparative biology and taxonomic classification.</title>
        <authorList>
            <person name="Goeker M."/>
        </authorList>
    </citation>
    <scope>NUCLEOTIDE SEQUENCE [LARGE SCALE GENOMIC DNA]</scope>
    <source>
        <strain evidence="6 7">DSM 7465</strain>
    </source>
</reference>
<comment type="caution">
    <text evidence="6">The sequence shown here is derived from an EMBL/GenBank/DDBJ whole genome shotgun (WGS) entry which is preliminary data.</text>
</comment>
<dbReference type="InterPro" id="IPR014757">
    <property type="entry name" value="Tscrpt_reg_IclR_C"/>
</dbReference>
<feature type="domain" description="HTH iclR-type" evidence="4">
    <location>
        <begin position="18"/>
        <end position="80"/>
    </location>
</feature>
<accession>A0A840HV80</accession>
<feature type="domain" description="IclR-ED" evidence="5">
    <location>
        <begin position="81"/>
        <end position="262"/>
    </location>
</feature>
<dbReference type="InterPro" id="IPR036388">
    <property type="entry name" value="WH-like_DNA-bd_sf"/>
</dbReference>
<dbReference type="InterPro" id="IPR005471">
    <property type="entry name" value="Tscrpt_reg_IclR_N"/>
</dbReference>
<dbReference type="AlphaFoldDB" id="A0A840HV80"/>
<keyword evidence="3" id="KW-0804">Transcription</keyword>
<protein>
    <submittedName>
        <fullName evidence="6">DNA-binding IclR family transcriptional regulator</fullName>
    </submittedName>
</protein>
<name>A0A840HV80_9SPHN</name>
<evidence type="ECO:0000256" key="1">
    <source>
        <dbReference type="ARBA" id="ARBA00023015"/>
    </source>
</evidence>
<evidence type="ECO:0000313" key="6">
    <source>
        <dbReference type="EMBL" id="MBB4641428.1"/>
    </source>
</evidence>
<dbReference type="SUPFAM" id="SSF46785">
    <property type="entry name" value="Winged helix' DNA-binding domain"/>
    <property type="match status" value="1"/>
</dbReference>
<evidence type="ECO:0000256" key="2">
    <source>
        <dbReference type="ARBA" id="ARBA00023125"/>
    </source>
</evidence>
<proteinExistence type="predicted"/>
<dbReference type="InterPro" id="IPR036390">
    <property type="entry name" value="WH_DNA-bd_sf"/>
</dbReference>
<evidence type="ECO:0000259" key="4">
    <source>
        <dbReference type="PROSITE" id="PS51077"/>
    </source>
</evidence>
<dbReference type="Proteomes" id="UP000575068">
    <property type="component" value="Unassembled WGS sequence"/>
</dbReference>
<dbReference type="GO" id="GO:0045892">
    <property type="term" value="P:negative regulation of DNA-templated transcription"/>
    <property type="evidence" value="ECO:0007669"/>
    <property type="project" value="TreeGrafter"/>
</dbReference>
<dbReference type="Gene3D" id="3.30.450.40">
    <property type="match status" value="1"/>
</dbReference>